<dbReference type="EMBL" id="JBBKZV010000001">
    <property type="protein sequence ID" value="MEJ8820507.1"/>
    <property type="molecule type" value="Genomic_DNA"/>
</dbReference>
<reference evidence="3 4" key="1">
    <citation type="submission" date="2024-03" db="EMBL/GenBank/DDBJ databases">
        <title>Novel species of the genus Variovorax.</title>
        <authorList>
            <person name="Liu Q."/>
            <person name="Xin Y.-H."/>
        </authorList>
    </citation>
    <scope>NUCLEOTIDE SEQUENCE [LARGE SCALE GENOMIC DNA]</scope>
    <source>
        <strain evidence="3 4">KACC 18501</strain>
    </source>
</reference>
<evidence type="ECO:0008006" key="5">
    <source>
        <dbReference type="Google" id="ProtNLM"/>
    </source>
</evidence>
<proteinExistence type="predicted"/>
<gene>
    <name evidence="3" type="ORF">WKW80_00475</name>
</gene>
<accession>A0ABU8VTL3</accession>
<dbReference type="PROSITE" id="PS51257">
    <property type="entry name" value="PROKAR_LIPOPROTEIN"/>
    <property type="match status" value="1"/>
</dbReference>
<feature type="chain" id="PRO_5046198535" description="YfhG lipoprotein" evidence="2">
    <location>
        <begin position="33"/>
        <end position="218"/>
    </location>
</feature>
<protein>
    <recommendedName>
        <fullName evidence="5">YfhG lipoprotein</fullName>
    </recommendedName>
</protein>
<dbReference type="Proteomes" id="UP001363010">
    <property type="component" value="Unassembled WGS sequence"/>
</dbReference>
<feature type="compositionally biased region" description="Pro residues" evidence="1">
    <location>
        <begin position="200"/>
        <end position="210"/>
    </location>
</feature>
<evidence type="ECO:0000256" key="1">
    <source>
        <dbReference type="SAM" id="MobiDB-lite"/>
    </source>
</evidence>
<organism evidence="3 4">
    <name type="scientific">Variovorax humicola</name>
    <dbReference type="NCBI Taxonomy" id="1769758"/>
    <lineage>
        <taxon>Bacteria</taxon>
        <taxon>Pseudomonadati</taxon>
        <taxon>Pseudomonadota</taxon>
        <taxon>Betaproteobacteria</taxon>
        <taxon>Burkholderiales</taxon>
        <taxon>Comamonadaceae</taxon>
        <taxon>Variovorax</taxon>
    </lineage>
</organism>
<keyword evidence="2" id="KW-0732">Signal</keyword>
<evidence type="ECO:0000256" key="2">
    <source>
        <dbReference type="SAM" id="SignalP"/>
    </source>
</evidence>
<feature type="region of interest" description="Disordered" evidence="1">
    <location>
        <begin position="188"/>
        <end position="218"/>
    </location>
</feature>
<sequence>MLFLIVRKISRAAAIAVPLLLAGCTLPSTKHAVEAPPTPQPMPRVMPVEVEPAAPATRLLPPPADSPSPSAMVLAYADRIRPLGGNELGNEIARLGDPADLPMGQMQLAIALAQTRNPPDLIRAISLMQRVIGNPAPEAQPLQPLARALAQRYVEQRRVEEDRDRQVQQLRESQRRIDQLTDRMEALRAIERSFARPNNSTPPPATPAPPASGTRTAP</sequence>
<name>A0ABU8VTL3_9BURK</name>
<keyword evidence="4" id="KW-1185">Reference proteome</keyword>
<evidence type="ECO:0000313" key="3">
    <source>
        <dbReference type="EMBL" id="MEJ8820507.1"/>
    </source>
</evidence>
<feature type="signal peptide" evidence="2">
    <location>
        <begin position="1"/>
        <end position="32"/>
    </location>
</feature>
<comment type="caution">
    <text evidence="3">The sequence shown here is derived from an EMBL/GenBank/DDBJ whole genome shotgun (WGS) entry which is preliminary data.</text>
</comment>
<dbReference type="RefSeq" id="WP_340361568.1">
    <property type="nucleotide sequence ID" value="NZ_JBBKZV010000001.1"/>
</dbReference>
<evidence type="ECO:0000313" key="4">
    <source>
        <dbReference type="Proteomes" id="UP001363010"/>
    </source>
</evidence>